<comment type="caution">
    <text evidence="1">The sequence shown here is derived from an EMBL/GenBank/DDBJ whole genome shotgun (WGS) entry which is preliminary data.</text>
</comment>
<name>A0ACB8AFT9_9AGAM</name>
<proteinExistence type="predicted"/>
<dbReference type="Proteomes" id="UP000790377">
    <property type="component" value="Unassembled WGS sequence"/>
</dbReference>
<evidence type="ECO:0000313" key="1">
    <source>
        <dbReference type="EMBL" id="KAH7912209.1"/>
    </source>
</evidence>
<evidence type="ECO:0000313" key="2">
    <source>
        <dbReference type="Proteomes" id="UP000790377"/>
    </source>
</evidence>
<dbReference type="EMBL" id="MU267656">
    <property type="protein sequence ID" value="KAH7912209.1"/>
    <property type="molecule type" value="Genomic_DNA"/>
</dbReference>
<sequence length="309" mass="35825">MALAQIDIPPFFLNHFVETDVCLCDLDSCFSPCKECKELLGSREILGFARSTTLFDPFREDEPLDNMPLWKEDLDKELGLVFKPAFLACCSAEETASRILRISGDLSKENMRILIAEIFLHWSRFQFRIPNSNEFAMKIAIILERLATGIGFHQPIARLGFQDELSSLCVNRFQLAWHRLVYNAIDPQASRSRRRLFFSAMSILTMISHLFRVHIVPQQTALNLLEFLSEFMPKRDAVIITYAFLLQLGFRIYSDDGIGIIQDLVRRLDENLRNRPPYDPIHQLAYPLKTIVNEWHQTRFALNRVGSQR</sequence>
<gene>
    <name evidence="1" type="ORF">BJ138DRAFT_1148813</name>
</gene>
<keyword evidence="2" id="KW-1185">Reference proteome</keyword>
<organism evidence="1 2">
    <name type="scientific">Hygrophoropsis aurantiaca</name>
    <dbReference type="NCBI Taxonomy" id="72124"/>
    <lineage>
        <taxon>Eukaryota</taxon>
        <taxon>Fungi</taxon>
        <taxon>Dikarya</taxon>
        <taxon>Basidiomycota</taxon>
        <taxon>Agaricomycotina</taxon>
        <taxon>Agaricomycetes</taxon>
        <taxon>Agaricomycetidae</taxon>
        <taxon>Boletales</taxon>
        <taxon>Coniophorineae</taxon>
        <taxon>Hygrophoropsidaceae</taxon>
        <taxon>Hygrophoropsis</taxon>
    </lineage>
</organism>
<accession>A0ACB8AFT9</accession>
<reference evidence="1" key="1">
    <citation type="journal article" date="2021" name="New Phytol.">
        <title>Evolutionary innovations through gain and loss of genes in the ectomycorrhizal Boletales.</title>
        <authorList>
            <person name="Wu G."/>
            <person name="Miyauchi S."/>
            <person name="Morin E."/>
            <person name="Kuo A."/>
            <person name="Drula E."/>
            <person name="Varga T."/>
            <person name="Kohler A."/>
            <person name="Feng B."/>
            <person name="Cao Y."/>
            <person name="Lipzen A."/>
            <person name="Daum C."/>
            <person name="Hundley H."/>
            <person name="Pangilinan J."/>
            <person name="Johnson J."/>
            <person name="Barry K."/>
            <person name="LaButti K."/>
            <person name="Ng V."/>
            <person name="Ahrendt S."/>
            <person name="Min B."/>
            <person name="Choi I.G."/>
            <person name="Park H."/>
            <person name="Plett J.M."/>
            <person name="Magnuson J."/>
            <person name="Spatafora J.W."/>
            <person name="Nagy L.G."/>
            <person name="Henrissat B."/>
            <person name="Grigoriev I.V."/>
            <person name="Yang Z.L."/>
            <person name="Xu J."/>
            <person name="Martin F.M."/>
        </authorList>
    </citation>
    <scope>NUCLEOTIDE SEQUENCE</scope>
    <source>
        <strain evidence="1">ATCC 28755</strain>
    </source>
</reference>
<protein>
    <submittedName>
        <fullName evidence="1">Uncharacterized protein</fullName>
    </submittedName>
</protein>